<keyword evidence="1" id="KW-0812">Transmembrane</keyword>
<evidence type="ECO:0000259" key="2">
    <source>
        <dbReference type="PROSITE" id="PS50835"/>
    </source>
</evidence>
<accession>A0A3P8UT90</accession>
<reference evidence="3 4" key="1">
    <citation type="journal article" date="2014" name="Nat. Genet.">
        <title>Whole-genome sequence of a flatfish provides insights into ZW sex chromosome evolution and adaptation to a benthic lifestyle.</title>
        <authorList>
            <person name="Chen S."/>
            <person name="Zhang G."/>
            <person name="Shao C."/>
            <person name="Huang Q."/>
            <person name="Liu G."/>
            <person name="Zhang P."/>
            <person name="Song W."/>
            <person name="An N."/>
            <person name="Chalopin D."/>
            <person name="Volff J.N."/>
            <person name="Hong Y."/>
            <person name="Li Q."/>
            <person name="Sha Z."/>
            <person name="Zhou H."/>
            <person name="Xie M."/>
            <person name="Yu Q."/>
            <person name="Liu Y."/>
            <person name="Xiang H."/>
            <person name="Wang N."/>
            <person name="Wu K."/>
            <person name="Yang C."/>
            <person name="Zhou Q."/>
            <person name="Liao X."/>
            <person name="Yang L."/>
            <person name="Hu Q."/>
            <person name="Zhang J."/>
            <person name="Meng L."/>
            <person name="Jin L."/>
            <person name="Tian Y."/>
            <person name="Lian J."/>
            <person name="Yang J."/>
            <person name="Miao G."/>
            <person name="Liu S."/>
            <person name="Liang Z."/>
            <person name="Yan F."/>
            <person name="Li Y."/>
            <person name="Sun B."/>
            <person name="Zhang H."/>
            <person name="Zhang J."/>
            <person name="Zhu Y."/>
            <person name="Du M."/>
            <person name="Zhao Y."/>
            <person name="Schartl M."/>
            <person name="Tang Q."/>
            <person name="Wang J."/>
        </authorList>
    </citation>
    <scope>NUCLEOTIDE SEQUENCE</scope>
</reference>
<feature type="transmembrane region" description="Helical" evidence="1">
    <location>
        <begin position="224"/>
        <end position="241"/>
    </location>
</feature>
<proteinExistence type="predicted"/>
<dbReference type="PROSITE" id="PS50835">
    <property type="entry name" value="IG_LIKE"/>
    <property type="match status" value="1"/>
</dbReference>
<evidence type="ECO:0000313" key="3">
    <source>
        <dbReference type="Ensembl" id="ENSCSEP00000005054.1"/>
    </source>
</evidence>
<dbReference type="Gene3D" id="2.60.40.10">
    <property type="entry name" value="Immunoglobulins"/>
    <property type="match status" value="2"/>
</dbReference>
<dbReference type="InterPro" id="IPR007110">
    <property type="entry name" value="Ig-like_dom"/>
</dbReference>
<dbReference type="GeneTree" id="ENSGT01030000234530"/>
<keyword evidence="1" id="KW-1133">Transmembrane helix</keyword>
<feature type="domain" description="Ig-like" evidence="2">
    <location>
        <begin position="121"/>
        <end position="218"/>
    </location>
</feature>
<dbReference type="SUPFAM" id="SSF48726">
    <property type="entry name" value="Immunoglobulin"/>
    <property type="match status" value="1"/>
</dbReference>
<reference evidence="3" key="3">
    <citation type="submission" date="2025-09" db="UniProtKB">
        <authorList>
            <consortium name="Ensembl"/>
        </authorList>
    </citation>
    <scope>IDENTIFICATION</scope>
</reference>
<dbReference type="CDD" id="cd00099">
    <property type="entry name" value="IgV"/>
    <property type="match status" value="1"/>
</dbReference>
<dbReference type="InterPro" id="IPR013106">
    <property type="entry name" value="Ig_V-set"/>
</dbReference>
<name>A0A3P8UT90_CYNSE</name>
<dbReference type="InterPro" id="IPR050150">
    <property type="entry name" value="IgV_Light_Chain"/>
</dbReference>
<keyword evidence="1" id="KW-0472">Membrane</keyword>
<organism evidence="3 4">
    <name type="scientific">Cynoglossus semilaevis</name>
    <name type="common">Tongue sole</name>
    <dbReference type="NCBI Taxonomy" id="244447"/>
    <lineage>
        <taxon>Eukaryota</taxon>
        <taxon>Metazoa</taxon>
        <taxon>Chordata</taxon>
        <taxon>Craniata</taxon>
        <taxon>Vertebrata</taxon>
        <taxon>Euteleostomi</taxon>
        <taxon>Actinopterygii</taxon>
        <taxon>Neopterygii</taxon>
        <taxon>Teleostei</taxon>
        <taxon>Neoteleostei</taxon>
        <taxon>Acanthomorphata</taxon>
        <taxon>Carangaria</taxon>
        <taxon>Pleuronectiformes</taxon>
        <taxon>Pleuronectoidei</taxon>
        <taxon>Cynoglossidae</taxon>
        <taxon>Cynoglossinae</taxon>
        <taxon>Cynoglossus</taxon>
    </lineage>
</organism>
<evidence type="ECO:0000313" key="4">
    <source>
        <dbReference type="Proteomes" id="UP000265120"/>
    </source>
</evidence>
<reference evidence="3" key="2">
    <citation type="submission" date="2025-08" db="UniProtKB">
        <authorList>
            <consortium name="Ensembl"/>
        </authorList>
    </citation>
    <scope>IDENTIFICATION</scope>
</reference>
<dbReference type="SMART" id="SM00409">
    <property type="entry name" value="IG"/>
    <property type="match status" value="2"/>
</dbReference>
<dbReference type="Pfam" id="PF07686">
    <property type="entry name" value="V-set"/>
    <property type="match status" value="1"/>
</dbReference>
<protein>
    <recommendedName>
        <fullName evidence="2">Ig-like domain-containing protein</fullName>
    </recommendedName>
</protein>
<keyword evidence="4" id="KW-1185">Reference proteome</keyword>
<dbReference type="InterPro" id="IPR013783">
    <property type="entry name" value="Ig-like_fold"/>
</dbReference>
<sequence>MPHTGVECGQTLMVLLAVVLNLIFLNFPSAPLVVSINVVEPGEDVTLTSPCHSKIFHWYKQRLGYTMDTVALNVDNRESSKRTNDSRITVSTGKDCTLTIRNVSKDDEATYFCFSGTMFRPSFASGIFLAVTDKNQQDLSVKLTPEIVSIQQGDQMSLQCSLLSENKLNSVQCPGVDEVYWFRSETGSSHPDSLDIGTYLCAVVTCGTVLFSEKTVVTTPKLQPLVLLLGIMLVCCVTAILCELCGTEVSSQEND</sequence>
<dbReference type="InterPro" id="IPR036179">
    <property type="entry name" value="Ig-like_dom_sf"/>
</dbReference>
<dbReference type="InterPro" id="IPR003599">
    <property type="entry name" value="Ig_sub"/>
</dbReference>
<dbReference type="PANTHER" id="PTHR23267">
    <property type="entry name" value="IMMUNOGLOBULIN LIGHT CHAIN"/>
    <property type="match status" value="1"/>
</dbReference>
<feature type="transmembrane region" description="Helical" evidence="1">
    <location>
        <begin position="196"/>
        <end position="212"/>
    </location>
</feature>
<evidence type="ECO:0000256" key="1">
    <source>
        <dbReference type="SAM" id="Phobius"/>
    </source>
</evidence>
<dbReference type="Ensembl" id="ENSCSET00000005110.1">
    <property type="protein sequence ID" value="ENSCSEP00000005054.1"/>
    <property type="gene ID" value="ENSCSEG00000003269.1"/>
</dbReference>
<feature type="transmembrane region" description="Helical" evidence="1">
    <location>
        <begin position="12"/>
        <end position="34"/>
    </location>
</feature>
<dbReference type="AlphaFoldDB" id="A0A3P8UT90"/>
<dbReference type="Proteomes" id="UP000265120">
    <property type="component" value="Chromosome 15"/>
</dbReference>